<keyword evidence="3 11" id="KW-0645">Protease</keyword>
<dbReference type="PANTHER" id="PTHR43221:SF1">
    <property type="entry name" value="PROTEASE HTPX"/>
    <property type="match status" value="1"/>
</dbReference>
<dbReference type="GO" id="GO:0005886">
    <property type="term" value="C:plasma membrane"/>
    <property type="evidence" value="ECO:0007669"/>
    <property type="project" value="UniProtKB-SubCell"/>
</dbReference>
<evidence type="ECO:0000256" key="10">
    <source>
        <dbReference type="ARBA" id="ARBA00023136"/>
    </source>
</evidence>
<evidence type="ECO:0000256" key="8">
    <source>
        <dbReference type="ARBA" id="ARBA00022989"/>
    </source>
</evidence>
<dbReference type="GO" id="GO:0004222">
    <property type="term" value="F:metalloendopeptidase activity"/>
    <property type="evidence" value="ECO:0007669"/>
    <property type="project" value="InterPro"/>
</dbReference>
<name>A0A1M4DYN4_9ACTN</name>
<dbReference type="GO" id="GO:0006508">
    <property type="term" value="P:proteolysis"/>
    <property type="evidence" value="ECO:0007669"/>
    <property type="project" value="UniProtKB-KW"/>
</dbReference>
<keyword evidence="4" id="KW-0812">Transmembrane</keyword>
<evidence type="ECO:0000256" key="11">
    <source>
        <dbReference type="RuleBase" id="RU003983"/>
    </source>
</evidence>
<keyword evidence="2" id="KW-1003">Cell membrane</keyword>
<comment type="subcellular location">
    <subcellularLocation>
        <location evidence="1">Cell membrane</location>
        <topology evidence="1">Multi-pass membrane protein</topology>
    </subcellularLocation>
</comment>
<accession>A0A1M4DYN4</accession>
<evidence type="ECO:0000256" key="5">
    <source>
        <dbReference type="ARBA" id="ARBA00022723"/>
    </source>
</evidence>
<keyword evidence="5" id="KW-0479">Metal-binding</keyword>
<evidence type="ECO:0000313" key="13">
    <source>
        <dbReference type="EMBL" id="SBO91647.1"/>
    </source>
</evidence>
<dbReference type="EMBL" id="LT559118">
    <property type="protein sequence ID" value="SBO91647.1"/>
    <property type="molecule type" value="Genomic_DNA"/>
</dbReference>
<evidence type="ECO:0000256" key="9">
    <source>
        <dbReference type="ARBA" id="ARBA00023049"/>
    </source>
</evidence>
<organism evidence="13">
    <name type="scientific">Nonomuraea gerenzanensis</name>
    <dbReference type="NCBI Taxonomy" id="93944"/>
    <lineage>
        <taxon>Bacteria</taxon>
        <taxon>Bacillati</taxon>
        <taxon>Actinomycetota</taxon>
        <taxon>Actinomycetes</taxon>
        <taxon>Streptosporangiales</taxon>
        <taxon>Streptosporangiaceae</taxon>
        <taxon>Nonomuraea</taxon>
    </lineage>
</organism>
<dbReference type="PANTHER" id="PTHR43221">
    <property type="entry name" value="PROTEASE HTPX"/>
    <property type="match status" value="1"/>
</dbReference>
<comment type="similarity">
    <text evidence="11">Belongs to the peptidase M48 family.</text>
</comment>
<evidence type="ECO:0000256" key="7">
    <source>
        <dbReference type="ARBA" id="ARBA00022833"/>
    </source>
</evidence>
<dbReference type="Pfam" id="PF01435">
    <property type="entry name" value="Peptidase_M48"/>
    <property type="match status" value="1"/>
</dbReference>
<evidence type="ECO:0000256" key="3">
    <source>
        <dbReference type="ARBA" id="ARBA00022670"/>
    </source>
</evidence>
<comment type="cofactor">
    <cofactor evidence="11">
        <name>Zn(2+)</name>
        <dbReference type="ChEBI" id="CHEBI:29105"/>
    </cofactor>
    <text evidence="11">Binds 1 zinc ion per subunit.</text>
</comment>
<keyword evidence="8" id="KW-1133">Transmembrane helix</keyword>
<dbReference type="AlphaFoldDB" id="A0A1M4DYN4"/>
<keyword evidence="6 11" id="KW-0378">Hydrolase</keyword>
<feature type="domain" description="Peptidase M48" evidence="12">
    <location>
        <begin position="5"/>
        <end position="182"/>
    </location>
</feature>
<keyword evidence="9 11" id="KW-0482">Metalloprotease</keyword>
<dbReference type="InterPro" id="IPR001915">
    <property type="entry name" value="Peptidase_M48"/>
</dbReference>
<proteinExistence type="inferred from homology"/>
<keyword evidence="10" id="KW-0472">Membrane</keyword>
<dbReference type="GO" id="GO:0046872">
    <property type="term" value="F:metal ion binding"/>
    <property type="evidence" value="ECO:0007669"/>
    <property type="project" value="UniProtKB-KW"/>
</dbReference>
<protein>
    <submittedName>
        <fullName evidence="13">Peptidase M48, Ste24p</fullName>
    </submittedName>
</protein>
<evidence type="ECO:0000259" key="12">
    <source>
        <dbReference type="Pfam" id="PF01435"/>
    </source>
</evidence>
<reference evidence="13" key="1">
    <citation type="submission" date="2016-04" db="EMBL/GenBank/DDBJ databases">
        <authorList>
            <person name="Evans L.H."/>
            <person name="Alamgir A."/>
            <person name="Owens N."/>
            <person name="Weber N.D."/>
            <person name="Virtaneva K."/>
            <person name="Barbian K."/>
            <person name="Babar A."/>
            <person name="Rosenke K."/>
        </authorList>
    </citation>
    <scope>NUCLEOTIDE SEQUENCE</scope>
    <source>
        <strain evidence="13">Nono1</strain>
    </source>
</reference>
<keyword evidence="7 11" id="KW-0862">Zinc</keyword>
<evidence type="ECO:0000256" key="1">
    <source>
        <dbReference type="ARBA" id="ARBA00004651"/>
    </source>
</evidence>
<gene>
    <name evidence="13" type="ORF">BN4615_P1161</name>
</gene>
<dbReference type="InterPro" id="IPR050083">
    <property type="entry name" value="HtpX_protease"/>
</dbReference>
<evidence type="ECO:0000256" key="4">
    <source>
        <dbReference type="ARBA" id="ARBA00022692"/>
    </source>
</evidence>
<evidence type="ECO:0000256" key="6">
    <source>
        <dbReference type="ARBA" id="ARBA00022801"/>
    </source>
</evidence>
<sequence>MWLTLTPQERVALLAHELAHASNGDSRHGFVVGSALHSLAVLTDVTRFDWREGDGLAHLLAESLLALLGLPVRALMATMELLLYRSSQRAEYRADELGTRVAGIPAMASLLDATTTRLPSVIRFLETSAHTTKPEHLWTALRTAVDAVPASELERRRRAARLEELRVDRTHPPTYLRIEHVNALPYAEARLLPSDMPAIDDELKAVTLRVAQSIRENAQSALYR</sequence>
<evidence type="ECO:0000256" key="2">
    <source>
        <dbReference type="ARBA" id="ARBA00022475"/>
    </source>
</evidence>